<proteinExistence type="predicted"/>
<dbReference type="OrthoDB" id="9787428at2"/>
<dbReference type="InterPro" id="IPR023393">
    <property type="entry name" value="START-like_dom_sf"/>
</dbReference>
<gene>
    <name evidence="1" type="ORF">SAMN02746019_00020710</name>
</gene>
<dbReference type="Pfam" id="PF06240">
    <property type="entry name" value="COXG"/>
    <property type="match status" value="1"/>
</dbReference>
<accession>A0A212PVT9</accession>
<dbReference type="RefSeq" id="WP_088569875.1">
    <property type="nucleotide sequence ID" value="NZ_FYEK01000003.1"/>
</dbReference>
<dbReference type="Proteomes" id="UP000197025">
    <property type="component" value="Unassembled WGS sequence"/>
</dbReference>
<dbReference type="PANTHER" id="PTHR38588:SF1">
    <property type="entry name" value="BLL0334 PROTEIN"/>
    <property type="match status" value="1"/>
</dbReference>
<dbReference type="SUPFAM" id="SSF55961">
    <property type="entry name" value="Bet v1-like"/>
    <property type="match status" value="1"/>
</dbReference>
<keyword evidence="2" id="KW-1185">Reference proteome</keyword>
<evidence type="ECO:0000313" key="2">
    <source>
        <dbReference type="Proteomes" id="UP000197025"/>
    </source>
</evidence>
<protein>
    <submittedName>
        <fullName evidence="1">Carbon monoxide dehydrogenase subunit G</fullName>
    </submittedName>
</protein>
<reference evidence="2" key="1">
    <citation type="submission" date="2017-06" db="EMBL/GenBank/DDBJ databases">
        <authorList>
            <person name="Varghese N."/>
            <person name="Submissions S."/>
        </authorList>
    </citation>
    <scope>NUCLEOTIDE SEQUENCE [LARGE SCALE GENOMIC DNA]</scope>
    <source>
        <strain evidence="2">JAD2</strain>
    </source>
</reference>
<dbReference type="Gene3D" id="3.30.530.20">
    <property type="match status" value="1"/>
</dbReference>
<dbReference type="PANTHER" id="PTHR38588">
    <property type="entry name" value="BLL0334 PROTEIN"/>
    <property type="match status" value="1"/>
</dbReference>
<organism evidence="1 2">
    <name type="scientific">Thermoflexus hugenholtzii JAD2</name>
    <dbReference type="NCBI Taxonomy" id="877466"/>
    <lineage>
        <taxon>Bacteria</taxon>
        <taxon>Bacillati</taxon>
        <taxon>Chloroflexota</taxon>
        <taxon>Thermoflexia</taxon>
        <taxon>Thermoflexales</taxon>
        <taxon>Thermoflexaceae</taxon>
        <taxon>Thermoflexus</taxon>
    </lineage>
</organism>
<dbReference type="CDD" id="cd05018">
    <property type="entry name" value="CoxG"/>
    <property type="match status" value="1"/>
</dbReference>
<dbReference type="AlphaFoldDB" id="A0A212PVT9"/>
<dbReference type="InParanoid" id="A0A212PVT9"/>
<evidence type="ECO:0000313" key="1">
    <source>
        <dbReference type="EMBL" id="SNB50955.1"/>
    </source>
</evidence>
<name>A0A212PVT9_9CHLR</name>
<sequence>MRLQGSYRFPTAIDRVWGALMNPQVIARLLPGVERLEPVGDNVYEAEMRLGIGPISGRYKARITLSEIDPPNHYRIRIQAQGPQGTVDANGTIDLTADEAGTVMHYEGEAKVTGLLMSLGARLLEPTAQMLVNQGLKNLEALLTTA</sequence>
<dbReference type="InterPro" id="IPR010419">
    <property type="entry name" value="CO_DH_gsu"/>
</dbReference>
<dbReference type="EMBL" id="FYEK01000003">
    <property type="protein sequence ID" value="SNB50955.1"/>
    <property type="molecule type" value="Genomic_DNA"/>
</dbReference>